<feature type="compositionally biased region" description="Polar residues" evidence="1">
    <location>
        <begin position="193"/>
        <end position="203"/>
    </location>
</feature>
<feature type="region of interest" description="Disordered" evidence="1">
    <location>
        <begin position="176"/>
        <end position="210"/>
    </location>
</feature>
<organism evidence="2 3">
    <name type="scientific">Colletotrichum cuscutae</name>
    <dbReference type="NCBI Taxonomy" id="1209917"/>
    <lineage>
        <taxon>Eukaryota</taxon>
        <taxon>Fungi</taxon>
        <taxon>Dikarya</taxon>
        <taxon>Ascomycota</taxon>
        <taxon>Pezizomycotina</taxon>
        <taxon>Sordariomycetes</taxon>
        <taxon>Hypocreomycetidae</taxon>
        <taxon>Glomerellales</taxon>
        <taxon>Glomerellaceae</taxon>
        <taxon>Colletotrichum</taxon>
        <taxon>Colletotrichum acutatum species complex</taxon>
    </lineage>
</organism>
<reference evidence="2" key="1">
    <citation type="submission" date="2016-11" db="EMBL/GenBank/DDBJ databases">
        <title>The genome sequence of Colletotrichum cuscutae.</title>
        <authorList>
            <person name="Baroncelli R."/>
        </authorList>
    </citation>
    <scope>NUCLEOTIDE SEQUENCE</scope>
    <source>
        <strain evidence="2">IMI 304802</strain>
    </source>
</reference>
<dbReference type="Proteomes" id="UP001239213">
    <property type="component" value="Unassembled WGS sequence"/>
</dbReference>
<dbReference type="EMBL" id="MPDP01000275">
    <property type="protein sequence ID" value="KAK1458776.1"/>
    <property type="molecule type" value="Genomic_DNA"/>
</dbReference>
<protein>
    <submittedName>
        <fullName evidence="2">Uncharacterized protein</fullName>
    </submittedName>
</protein>
<sequence length="234" mass="25729">MEDGHPNWLHASEYDTGAGIQQFSHRNITQSKIASEKVGLPSPRIVPPTNYLTSNDFCRKQGPSPGFTRGFEQHGLLGFGRTMPYLSIIRCVQHNLAQNDGNIDDCWLHRIQSKISPITLPPTFVPLVSDRLREVGTAGNHQHHKAVYTKSTATTSKVNHTIIIVELSVESSPCDSAPAFENRPQSPRAIADNNPTSKSMGHRQSSDVDGERNAFEALSVKITLSTDAVTIHVL</sequence>
<proteinExistence type="predicted"/>
<evidence type="ECO:0000313" key="3">
    <source>
        <dbReference type="Proteomes" id="UP001239213"/>
    </source>
</evidence>
<evidence type="ECO:0000256" key="1">
    <source>
        <dbReference type="SAM" id="MobiDB-lite"/>
    </source>
</evidence>
<comment type="caution">
    <text evidence="2">The sequence shown here is derived from an EMBL/GenBank/DDBJ whole genome shotgun (WGS) entry which is preliminary data.</text>
</comment>
<name>A0AAI9UJY4_9PEZI</name>
<gene>
    <name evidence="2" type="ORF">CCUS01_09030</name>
</gene>
<accession>A0AAI9UJY4</accession>
<dbReference type="AlphaFoldDB" id="A0AAI9UJY4"/>
<keyword evidence="3" id="KW-1185">Reference proteome</keyword>
<evidence type="ECO:0000313" key="2">
    <source>
        <dbReference type="EMBL" id="KAK1458776.1"/>
    </source>
</evidence>